<dbReference type="Gramene" id="AET2Gv21286700.4">
    <property type="protein sequence ID" value="AET2Gv21286700.4"/>
    <property type="gene ID" value="AET2Gv21286700"/>
</dbReference>
<evidence type="ECO:0000313" key="2">
    <source>
        <dbReference type="EnsemblPlants" id="AET2Gv21286700.4"/>
    </source>
</evidence>
<name>A0A453DKN9_AEGTS</name>
<reference evidence="2" key="5">
    <citation type="journal article" date="2021" name="G3 (Bethesda)">
        <title>Aegilops tauschii genome assembly Aet v5.0 features greater sequence contiguity and improved annotation.</title>
        <authorList>
            <person name="Wang L."/>
            <person name="Zhu T."/>
            <person name="Rodriguez J.C."/>
            <person name="Deal K.R."/>
            <person name="Dubcovsky J."/>
            <person name="McGuire P.E."/>
            <person name="Lux T."/>
            <person name="Spannagl M."/>
            <person name="Mayer K.F.X."/>
            <person name="Baldrich P."/>
            <person name="Meyers B.C."/>
            <person name="Huo N."/>
            <person name="Gu Y.Q."/>
            <person name="Zhou H."/>
            <person name="Devos K.M."/>
            <person name="Bennetzen J.L."/>
            <person name="Unver T."/>
            <person name="Budak H."/>
            <person name="Gulick P.J."/>
            <person name="Galiba G."/>
            <person name="Kalapos B."/>
            <person name="Nelson D.R."/>
            <person name="Li P."/>
            <person name="You F.M."/>
            <person name="Luo M.C."/>
            <person name="Dvorak J."/>
        </authorList>
    </citation>
    <scope>NUCLEOTIDE SEQUENCE [LARGE SCALE GENOMIC DNA]</scope>
    <source>
        <strain evidence="2">cv. AL8/78</strain>
    </source>
</reference>
<protein>
    <submittedName>
        <fullName evidence="2">Uncharacterized protein</fullName>
    </submittedName>
</protein>
<proteinExistence type="predicted"/>
<accession>A0A453DKN9</accession>
<organism evidence="2 3">
    <name type="scientific">Aegilops tauschii subsp. strangulata</name>
    <name type="common">Goatgrass</name>
    <dbReference type="NCBI Taxonomy" id="200361"/>
    <lineage>
        <taxon>Eukaryota</taxon>
        <taxon>Viridiplantae</taxon>
        <taxon>Streptophyta</taxon>
        <taxon>Embryophyta</taxon>
        <taxon>Tracheophyta</taxon>
        <taxon>Spermatophyta</taxon>
        <taxon>Magnoliopsida</taxon>
        <taxon>Liliopsida</taxon>
        <taxon>Poales</taxon>
        <taxon>Poaceae</taxon>
        <taxon>BOP clade</taxon>
        <taxon>Pooideae</taxon>
        <taxon>Triticodae</taxon>
        <taxon>Triticeae</taxon>
        <taxon>Triticinae</taxon>
        <taxon>Aegilops</taxon>
    </lineage>
</organism>
<reference evidence="2" key="3">
    <citation type="journal article" date="2017" name="Nature">
        <title>Genome sequence of the progenitor of the wheat D genome Aegilops tauschii.</title>
        <authorList>
            <person name="Luo M.C."/>
            <person name="Gu Y.Q."/>
            <person name="Puiu D."/>
            <person name="Wang H."/>
            <person name="Twardziok S.O."/>
            <person name="Deal K.R."/>
            <person name="Huo N."/>
            <person name="Zhu T."/>
            <person name="Wang L."/>
            <person name="Wang Y."/>
            <person name="McGuire P.E."/>
            <person name="Liu S."/>
            <person name="Long H."/>
            <person name="Ramasamy R.K."/>
            <person name="Rodriguez J.C."/>
            <person name="Van S.L."/>
            <person name="Yuan L."/>
            <person name="Wang Z."/>
            <person name="Xia Z."/>
            <person name="Xiao L."/>
            <person name="Anderson O.D."/>
            <person name="Ouyang S."/>
            <person name="Liang Y."/>
            <person name="Zimin A.V."/>
            <person name="Pertea G."/>
            <person name="Qi P."/>
            <person name="Bennetzen J.L."/>
            <person name="Dai X."/>
            <person name="Dawson M.W."/>
            <person name="Muller H.G."/>
            <person name="Kugler K."/>
            <person name="Rivarola-Duarte L."/>
            <person name="Spannagl M."/>
            <person name="Mayer K.F.X."/>
            <person name="Lu F.H."/>
            <person name="Bevan M.W."/>
            <person name="Leroy P."/>
            <person name="Li P."/>
            <person name="You F.M."/>
            <person name="Sun Q."/>
            <person name="Liu Z."/>
            <person name="Lyons E."/>
            <person name="Wicker T."/>
            <person name="Salzberg S.L."/>
            <person name="Devos K.M."/>
            <person name="Dvorak J."/>
        </authorList>
    </citation>
    <scope>NUCLEOTIDE SEQUENCE [LARGE SCALE GENOMIC DNA]</scope>
    <source>
        <strain evidence="2">cv. AL8/78</strain>
    </source>
</reference>
<evidence type="ECO:0000313" key="3">
    <source>
        <dbReference type="Proteomes" id="UP000015105"/>
    </source>
</evidence>
<reference evidence="3" key="1">
    <citation type="journal article" date="2014" name="Science">
        <title>Ancient hybridizations among the ancestral genomes of bread wheat.</title>
        <authorList>
            <consortium name="International Wheat Genome Sequencing Consortium,"/>
            <person name="Marcussen T."/>
            <person name="Sandve S.R."/>
            <person name="Heier L."/>
            <person name="Spannagl M."/>
            <person name="Pfeifer M."/>
            <person name="Jakobsen K.S."/>
            <person name="Wulff B.B."/>
            <person name="Steuernagel B."/>
            <person name="Mayer K.F."/>
            <person name="Olsen O.A."/>
        </authorList>
    </citation>
    <scope>NUCLEOTIDE SEQUENCE [LARGE SCALE GENOMIC DNA]</scope>
    <source>
        <strain evidence="3">cv. AL8/78</strain>
    </source>
</reference>
<reference evidence="3" key="2">
    <citation type="journal article" date="2017" name="Nat. Plants">
        <title>The Aegilops tauschii genome reveals multiple impacts of transposons.</title>
        <authorList>
            <person name="Zhao G."/>
            <person name="Zou C."/>
            <person name="Li K."/>
            <person name="Wang K."/>
            <person name="Li T."/>
            <person name="Gao L."/>
            <person name="Zhang X."/>
            <person name="Wang H."/>
            <person name="Yang Z."/>
            <person name="Liu X."/>
            <person name="Jiang W."/>
            <person name="Mao L."/>
            <person name="Kong X."/>
            <person name="Jiao Y."/>
            <person name="Jia J."/>
        </authorList>
    </citation>
    <scope>NUCLEOTIDE SEQUENCE [LARGE SCALE GENOMIC DNA]</scope>
    <source>
        <strain evidence="3">cv. AL8/78</strain>
    </source>
</reference>
<keyword evidence="3" id="KW-1185">Reference proteome</keyword>
<feature type="region of interest" description="Disordered" evidence="1">
    <location>
        <begin position="1"/>
        <end position="24"/>
    </location>
</feature>
<sequence>MGDRPQRKKHPAQSKMPRSARGHRPARYQFASSTCLGPPWLSWAIGNNKEAYNCGNAHKLWILLLPLSCLSLFGTNEYNPLCCR</sequence>
<reference evidence="2" key="4">
    <citation type="submission" date="2019-03" db="UniProtKB">
        <authorList>
            <consortium name="EnsemblPlants"/>
        </authorList>
    </citation>
    <scope>IDENTIFICATION</scope>
</reference>
<evidence type="ECO:0000256" key="1">
    <source>
        <dbReference type="SAM" id="MobiDB-lite"/>
    </source>
</evidence>
<dbReference type="AlphaFoldDB" id="A0A453DKN9"/>
<dbReference type="EnsemblPlants" id="AET2Gv21286700.4">
    <property type="protein sequence ID" value="AET2Gv21286700.4"/>
    <property type="gene ID" value="AET2Gv21286700"/>
</dbReference>
<dbReference type="Proteomes" id="UP000015105">
    <property type="component" value="Chromosome 2D"/>
</dbReference>